<accession>A0A1X6PDA6</accession>
<dbReference type="Proteomes" id="UP000218209">
    <property type="component" value="Unassembled WGS sequence"/>
</dbReference>
<organism evidence="1 2">
    <name type="scientific">Porphyra umbilicalis</name>
    <name type="common">Purple laver</name>
    <name type="synonym">Red alga</name>
    <dbReference type="NCBI Taxonomy" id="2786"/>
    <lineage>
        <taxon>Eukaryota</taxon>
        <taxon>Rhodophyta</taxon>
        <taxon>Bangiophyceae</taxon>
        <taxon>Bangiales</taxon>
        <taxon>Bangiaceae</taxon>
        <taxon>Porphyra</taxon>
    </lineage>
</organism>
<gene>
    <name evidence="1" type="ORF">BU14_0101s0001</name>
</gene>
<keyword evidence="2" id="KW-1185">Reference proteome</keyword>
<name>A0A1X6PDA6_PORUM</name>
<dbReference type="EMBL" id="KV918806">
    <property type="protein sequence ID" value="OSX78720.1"/>
    <property type="molecule type" value="Genomic_DNA"/>
</dbReference>
<evidence type="ECO:0000313" key="2">
    <source>
        <dbReference type="Proteomes" id="UP000218209"/>
    </source>
</evidence>
<proteinExistence type="predicted"/>
<dbReference type="AlphaFoldDB" id="A0A1X6PDA6"/>
<reference evidence="1 2" key="1">
    <citation type="submission" date="2017-03" db="EMBL/GenBank/DDBJ databases">
        <title>WGS assembly of Porphyra umbilicalis.</title>
        <authorList>
            <person name="Brawley S.H."/>
            <person name="Blouin N.A."/>
            <person name="Ficko-Blean E."/>
            <person name="Wheeler G.L."/>
            <person name="Lohr M."/>
            <person name="Goodson H.V."/>
            <person name="Jenkins J.W."/>
            <person name="Blaby-Haas C.E."/>
            <person name="Helliwell K.E."/>
            <person name="Chan C."/>
            <person name="Marriage T."/>
            <person name="Bhattacharya D."/>
            <person name="Klein A.S."/>
            <person name="Badis Y."/>
            <person name="Brodie J."/>
            <person name="Cao Y."/>
            <person name="Collen J."/>
            <person name="Dittami S.M."/>
            <person name="Gachon C.M."/>
            <person name="Green B.R."/>
            <person name="Karpowicz S."/>
            <person name="Kim J.W."/>
            <person name="Kudahl U."/>
            <person name="Lin S."/>
            <person name="Michel G."/>
            <person name="Mittag M."/>
            <person name="Olson B.J."/>
            <person name="Pangilinan J."/>
            <person name="Peng Y."/>
            <person name="Qiu H."/>
            <person name="Shu S."/>
            <person name="Singer J.T."/>
            <person name="Smith A.G."/>
            <person name="Sprecher B.N."/>
            <person name="Wagner V."/>
            <person name="Wang W."/>
            <person name="Wang Z.-Y."/>
            <person name="Yan J."/>
            <person name="Yarish C."/>
            <person name="Zoeuner-Riek S."/>
            <person name="Zhuang Y."/>
            <person name="Zou Y."/>
            <person name="Lindquist E.A."/>
            <person name="Grimwood J."/>
            <person name="Barry K."/>
            <person name="Rokhsar D.S."/>
            <person name="Schmutz J."/>
            <person name="Stiller J.W."/>
            <person name="Grossman A.R."/>
            <person name="Prochnik S.E."/>
        </authorList>
    </citation>
    <scope>NUCLEOTIDE SEQUENCE [LARGE SCALE GENOMIC DNA]</scope>
    <source>
        <strain evidence="1">4086291</strain>
    </source>
</reference>
<sequence>MAGLLARDAEREELVDALRREASDCLLSAVVCRLRRCPPSPRGDKDGERVKLVITHECSREAFTQFVRRAGLQMVNGWGAAVRTTCVVSVDGPLAVLSAVGVPAELTSACRTATFVRRSGKKVRRTLVHRHWFVLGREEGGQRVRVAARETEEFDASIGSHLCELAVRLMDAADMPDAPTDPSGIVWKANNSAGVVDGAPNKIGKFTLTLPVHTEEGHGTGLSALL</sequence>
<protein>
    <submittedName>
        <fullName evidence="1">Uncharacterized protein</fullName>
    </submittedName>
</protein>
<evidence type="ECO:0000313" key="1">
    <source>
        <dbReference type="EMBL" id="OSX78720.1"/>
    </source>
</evidence>